<comment type="caution">
    <text evidence="3">The sequence shown here is derived from an EMBL/GenBank/DDBJ whole genome shotgun (WGS) entry which is preliminary data.</text>
</comment>
<dbReference type="Pfam" id="PF21247">
    <property type="entry name" value="Fic-like_C"/>
    <property type="match status" value="1"/>
</dbReference>
<evidence type="ECO:0000313" key="3">
    <source>
        <dbReference type="EMBL" id="NCS91976.1"/>
    </source>
</evidence>
<dbReference type="InterPro" id="IPR049514">
    <property type="entry name" value="Fic-like_C"/>
</dbReference>
<dbReference type="Proteomes" id="UP000738826">
    <property type="component" value="Unassembled WGS sequence"/>
</dbReference>
<organism evidence="3 4">
    <name type="scientific">Candidatus Altarchaeum hamiconexum</name>
    <dbReference type="NCBI Taxonomy" id="1803513"/>
    <lineage>
        <taxon>Archaea</taxon>
        <taxon>Candidatus Altarchaeota</taxon>
        <taxon>Candidatus Altiarchaeia</taxon>
        <taxon>Candidatus Altarchaeales</taxon>
        <taxon>Candidatus Altarchaeaceae</taxon>
        <taxon>Candidatus Altarchaeum</taxon>
    </lineage>
</organism>
<gene>
    <name evidence="3" type="ORF">GW779_06240</name>
    <name evidence="2" type="ORF">GW910_05870</name>
</gene>
<name>A0A8J7Z0I0_9ARCH</name>
<dbReference type="EMBL" id="JAACQH010000140">
    <property type="protein sequence ID" value="NCS91976.1"/>
    <property type="molecule type" value="Genomic_DNA"/>
</dbReference>
<protein>
    <recommendedName>
        <fullName evidence="1">Filamentation induced by cAMP protein Fic-like C-terminal domain-containing protein</fullName>
    </recommendedName>
</protein>
<proteinExistence type="predicted"/>
<feature type="domain" description="Filamentation induced by cAMP protein Fic-like C-terminal" evidence="1">
    <location>
        <begin position="4"/>
        <end position="52"/>
    </location>
</feature>
<evidence type="ECO:0000313" key="4">
    <source>
        <dbReference type="Proteomes" id="UP000738826"/>
    </source>
</evidence>
<dbReference type="Proteomes" id="UP000768163">
    <property type="component" value="Unassembled WGS sequence"/>
</dbReference>
<evidence type="ECO:0000259" key="1">
    <source>
        <dbReference type="Pfam" id="PF21247"/>
    </source>
</evidence>
<accession>A0A8J7Z0I0</accession>
<sequence>MPRKKQEVLDFIGLSHDYKNYKRHILPLVKKGFLSMTHPENPRHRNQKYQTTRGDLKIMDKVTNKQHKKIMQRPK</sequence>
<dbReference type="EMBL" id="JAACVF010000166">
    <property type="protein sequence ID" value="NCN65565.1"/>
    <property type="molecule type" value="Genomic_DNA"/>
</dbReference>
<dbReference type="AlphaFoldDB" id="A0A8J7Z0I0"/>
<evidence type="ECO:0000313" key="2">
    <source>
        <dbReference type="EMBL" id="NCN65565.1"/>
    </source>
</evidence>
<reference evidence="3" key="1">
    <citation type="submission" date="2019-11" db="EMBL/GenBank/DDBJ databases">
        <title>Lipid analysis of CO2-rich subsurface aquifers suggests an autotrophy-based deep biosphere with lysolipids enriched in CPR bacteria.</title>
        <authorList>
            <person name="Probst A.J."/>
            <person name="Elling F.J."/>
            <person name="Castelle C.J."/>
            <person name="Zhu Q."/>
            <person name="Elvert M."/>
            <person name="Birarda G."/>
            <person name="Holman H.-Y."/>
            <person name="Lane K.R."/>
            <person name="Ladd B."/>
            <person name="Ryan M.C."/>
            <person name="Woyke T."/>
            <person name="Hinrichs K.-U."/>
            <person name="Banfield J.F."/>
        </authorList>
    </citation>
    <scope>NUCLEOTIDE SEQUENCE</scope>
    <source>
        <strain evidence="2">CG_2015-01_33_1645</strain>
        <strain evidence="3">CG_2015-04_33_537</strain>
    </source>
</reference>